<gene>
    <name evidence="1" type="ORF">Afil01_44930</name>
</gene>
<comment type="caution">
    <text evidence="1">The sequence shown here is derived from an EMBL/GenBank/DDBJ whole genome shotgun (WGS) entry which is preliminary data.</text>
</comment>
<evidence type="ECO:0000313" key="2">
    <source>
        <dbReference type="Proteomes" id="UP001165079"/>
    </source>
</evidence>
<proteinExistence type="predicted"/>
<dbReference type="Proteomes" id="UP001165079">
    <property type="component" value="Unassembled WGS sequence"/>
</dbReference>
<dbReference type="AlphaFoldDB" id="A0A9W6WBL2"/>
<protein>
    <submittedName>
        <fullName evidence="1">Uncharacterized protein</fullName>
    </submittedName>
</protein>
<name>A0A9W6WBL2_9ACTN</name>
<dbReference type="InterPro" id="IPR008930">
    <property type="entry name" value="Terpenoid_cyclase/PrenylTrfase"/>
</dbReference>
<dbReference type="EMBL" id="BSTX01000003">
    <property type="protein sequence ID" value="GLZ79686.1"/>
    <property type="molecule type" value="Genomic_DNA"/>
</dbReference>
<dbReference type="RefSeq" id="WP_285664835.1">
    <property type="nucleotide sequence ID" value="NZ_BSTX01000003.1"/>
</dbReference>
<reference evidence="1" key="1">
    <citation type="submission" date="2023-03" db="EMBL/GenBank/DDBJ databases">
        <title>Actinorhabdospora filicis NBRC 111898.</title>
        <authorList>
            <person name="Ichikawa N."/>
            <person name="Sato H."/>
            <person name="Tonouchi N."/>
        </authorList>
    </citation>
    <scope>NUCLEOTIDE SEQUENCE</scope>
    <source>
        <strain evidence="1">NBRC 111898</strain>
    </source>
</reference>
<sequence>MNTIMTKAEAFIWRSGRVLEQHRFAHLFLGAPAEPVARAMDAYRAADGGYAYGLEPDVRGPDSQPSTLRAAVPILAEAGLLDRATAGRLCDWLLTVTAPDGGVPNVLPTLLPYPRPPWLPVPDAPVGMILPTGDIAGPLLRHRLDHPWLAPAVAFTREAIARLASTHPYEAESAIRFLDGLAVHEDVTAAADALGDLVRQQRIVLLDRPEDAVIAPGYAPGEHHRPHDYAPAPGSVAARWFTTAEMDRSLDALAAGQDADGGWPVRWAKWAPTTEAEARPGVTLDALLTLRAWGRL</sequence>
<evidence type="ECO:0000313" key="1">
    <source>
        <dbReference type="EMBL" id="GLZ79686.1"/>
    </source>
</evidence>
<accession>A0A9W6WBL2</accession>
<organism evidence="1 2">
    <name type="scientific">Actinorhabdospora filicis</name>
    <dbReference type="NCBI Taxonomy" id="1785913"/>
    <lineage>
        <taxon>Bacteria</taxon>
        <taxon>Bacillati</taxon>
        <taxon>Actinomycetota</taxon>
        <taxon>Actinomycetes</taxon>
        <taxon>Micromonosporales</taxon>
        <taxon>Micromonosporaceae</taxon>
        <taxon>Actinorhabdospora</taxon>
    </lineage>
</organism>
<dbReference type="SUPFAM" id="SSF48239">
    <property type="entry name" value="Terpenoid cyclases/Protein prenyltransferases"/>
    <property type="match status" value="1"/>
</dbReference>
<keyword evidence="2" id="KW-1185">Reference proteome</keyword>